<feature type="domain" description="BTB" evidence="4">
    <location>
        <begin position="25"/>
        <end position="90"/>
    </location>
</feature>
<keyword evidence="2" id="KW-0677">Repeat</keyword>
<dbReference type="Pfam" id="PF00651">
    <property type="entry name" value="BTB"/>
    <property type="match status" value="1"/>
</dbReference>
<dbReference type="InterPro" id="IPR000210">
    <property type="entry name" value="BTB/POZ_dom"/>
</dbReference>
<dbReference type="InterPro" id="IPR006652">
    <property type="entry name" value="Kelch_1"/>
</dbReference>
<accession>A0A4Y2HNU6</accession>
<proteinExistence type="predicted"/>
<keyword evidence="6" id="KW-1185">Reference proteome</keyword>
<dbReference type="InterPro" id="IPR011333">
    <property type="entry name" value="SKP1/BTB/POZ_sf"/>
</dbReference>
<evidence type="ECO:0000259" key="4">
    <source>
        <dbReference type="PROSITE" id="PS50097"/>
    </source>
</evidence>
<dbReference type="PANTHER" id="PTHR24412:SF489">
    <property type="entry name" value="RING FINGER DOMAIN AND KELCH REPEAT-CONTAINING PROTEIN DDB_G0271372"/>
    <property type="match status" value="1"/>
</dbReference>
<evidence type="ECO:0000313" key="6">
    <source>
        <dbReference type="Proteomes" id="UP000499080"/>
    </source>
</evidence>
<protein>
    <submittedName>
        <fullName evidence="5">Kelch-like protein 17</fullName>
    </submittedName>
</protein>
<dbReference type="Pfam" id="PF01344">
    <property type="entry name" value="Kelch_1"/>
    <property type="match status" value="1"/>
</dbReference>
<keyword evidence="3" id="KW-0009">Actin-binding</keyword>
<evidence type="ECO:0000256" key="1">
    <source>
        <dbReference type="ARBA" id="ARBA00022441"/>
    </source>
</evidence>
<dbReference type="GO" id="GO:0003779">
    <property type="term" value="F:actin binding"/>
    <property type="evidence" value="ECO:0007669"/>
    <property type="project" value="UniProtKB-KW"/>
</dbReference>
<gene>
    <name evidence="5" type="primary">Klhl17_11</name>
    <name evidence="5" type="ORF">AVEN_135502_1</name>
</gene>
<dbReference type="SMART" id="SM00875">
    <property type="entry name" value="BACK"/>
    <property type="match status" value="1"/>
</dbReference>
<dbReference type="Proteomes" id="UP000499080">
    <property type="component" value="Unassembled WGS sequence"/>
</dbReference>
<dbReference type="Gene3D" id="3.30.710.10">
    <property type="entry name" value="Potassium Channel Kv1.1, Chain A"/>
    <property type="match status" value="1"/>
</dbReference>
<evidence type="ECO:0000313" key="5">
    <source>
        <dbReference type="EMBL" id="GBM67005.1"/>
    </source>
</evidence>
<evidence type="ECO:0000256" key="2">
    <source>
        <dbReference type="ARBA" id="ARBA00022737"/>
    </source>
</evidence>
<dbReference type="SMART" id="SM00612">
    <property type="entry name" value="Kelch"/>
    <property type="match status" value="1"/>
</dbReference>
<name>A0A4Y2HNU6_ARAVE</name>
<dbReference type="InterPro" id="IPR015915">
    <property type="entry name" value="Kelch-typ_b-propeller"/>
</dbReference>
<dbReference type="PANTHER" id="PTHR24412">
    <property type="entry name" value="KELCH PROTEIN"/>
    <property type="match status" value="1"/>
</dbReference>
<dbReference type="Gene3D" id="1.25.40.420">
    <property type="match status" value="1"/>
</dbReference>
<dbReference type="PROSITE" id="PS50097">
    <property type="entry name" value="BTB"/>
    <property type="match status" value="1"/>
</dbReference>
<dbReference type="AlphaFoldDB" id="A0A4Y2HNU6"/>
<keyword evidence="1" id="KW-0880">Kelch repeat</keyword>
<reference evidence="5 6" key="1">
    <citation type="journal article" date="2019" name="Sci. Rep.">
        <title>Orb-weaving spider Araneus ventricosus genome elucidates the spidroin gene catalogue.</title>
        <authorList>
            <person name="Kono N."/>
            <person name="Nakamura H."/>
            <person name="Ohtoshi R."/>
            <person name="Moran D.A.P."/>
            <person name="Shinohara A."/>
            <person name="Yoshida Y."/>
            <person name="Fujiwara M."/>
            <person name="Mori M."/>
            <person name="Tomita M."/>
            <person name="Arakawa K."/>
        </authorList>
    </citation>
    <scope>NUCLEOTIDE SEQUENCE [LARGE SCALE GENOMIC DNA]</scope>
</reference>
<dbReference type="Gene3D" id="2.120.10.80">
    <property type="entry name" value="Kelch-type beta propeller"/>
    <property type="match status" value="1"/>
</dbReference>
<dbReference type="SUPFAM" id="SSF54695">
    <property type="entry name" value="POZ domain"/>
    <property type="match status" value="1"/>
</dbReference>
<dbReference type="CDD" id="cd18186">
    <property type="entry name" value="BTB_POZ_ZBTB_KLHL-like"/>
    <property type="match status" value="1"/>
</dbReference>
<sequence length="590" mass="69194">MSRFSPAKFEDIFNRGFWEGQQQICDGILKTHDGATFRIHRVILSLQCEYFRTLYRSNSNQETVVIPYVDSKTLESILLFIYTGIIEVNENNLCDLAIASNFLLLDGLLKRCRKFAIKHMRKTNCLSFLSIAWKTDRLAIMEDCYRYAMVHFEDILKTSNCGLEKLPVEVLKTLLKSNSLNIISERSTWKAIVLWTEADSSTRLPDVPELLTCLRLEKGTDEDLAKEIVYHPIVNRNPHICGLIPSDEFSYYTIRCKILSQDASLEPQYQNLPCSYGPRMPKNLHIIARYKLTPEEDTSEIFLTYDGELDFWRQIGETEFGIENMIQIERFIYMFKAEQMPGRIFDIVEEKWLPRSVPPVPAYRSWIIKFKEQLYSFGVSVFDHEKMYSIFSYEFQRNKWENTGKTPYNVIYGAVTVRDQIYVVGQAEVTFDEFTPLLYQAYDLEKDTWKSIPAPNIYRQGLSLVEFHEKVFAIGGNTREEYLSNVEVYDPLKNTWMGLPDLPFVYISPKAVVVDNKLIVHESNEENKQYQDVSPPVYWDEGAQLWKNIEKSTPWYFIDHYAFLALDDGRVLKDMTARRPRKKWKRILYD</sequence>
<evidence type="ECO:0000256" key="3">
    <source>
        <dbReference type="ARBA" id="ARBA00023203"/>
    </source>
</evidence>
<dbReference type="SMART" id="SM00225">
    <property type="entry name" value="BTB"/>
    <property type="match status" value="1"/>
</dbReference>
<organism evidence="5 6">
    <name type="scientific">Araneus ventricosus</name>
    <name type="common">Orbweaver spider</name>
    <name type="synonym">Epeira ventricosa</name>
    <dbReference type="NCBI Taxonomy" id="182803"/>
    <lineage>
        <taxon>Eukaryota</taxon>
        <taxon>Metazoa</taxon>
        <taxon>Ecdysozoa</taxon>
        <taxon>Arthropoda</taxon>
        <taxon>Chelicerata</taxon>
        <taxon>Arachnida</taxon>
        <taxon>Araneae</taxon>
        <taxon>Araneomorphae</taxon>
        <taxon>Entelegynae</taxon>
        <taxon>Araneoidea</taxon>
        <taxon>Araneidae</taxon>
        <taxon>Araneus</taxon>
    </lineage>
</organism>
<dbReference type="SUPFAM" id="SSF117281">
    <property type="entry name" value="Kelch motif"/>
    <property type="match status" value="1"/>
</dbReference>
<dbReference type="Pfam" id="PF07707">
    <property type="entry name" value="BACK"/>
    <property type="match status" value="1"/>
</dbReference>
<dbReference type="OrthoDB" id="6413105at2759"/>
<dbReference type="EMBL" id="BGPR01002057">
    <property type="protein sequence ID" value="GBM67005.1"/>
    <property type="molecule type" value="Genomic_DNA"/>
</dbReference>
<dbReference type="InterPro" id="IPR011705">
    <property type="entry name" value="BACK"/>
</dbReference>
<comment type="caution">
    <text evidence="5">The sequence shown here is derived from an EMBL/GenBank/DDBJ whole genome shotgun (WGS) entry which is preliminary data.</text>
</comment>